<dbReference type="RefSeq" id="WP_378021256.1">
    <property type="nucleotide sequence ID" value="NZ_JBHSKG010000005.1"/>
</dbReference>
<evidence type="ECO:0000256" key="1">
    <source>
        <dbReference type="SAM" id="MobiDB-lite"/>
    </source>
</evidence>
<evidence type="ECO:0000313" key="2">
    <source>
        <dbReference type="EMBL" id="MFC5139066.1"/>
    </source>
</evidence>
<name>A0ABV9ZEQ3_9PSEU</name>
<organism evidence="2 3">
    <name type="scientific">Actinomycetospora rhizophila</name>
    <dbReference type="NCBI Taxonomy" id="1416876"/>
    <lineage>
        <taxon>Bacteria</taxon>
        <taxon>Bacillati</taxon>
        <taxon>Actinomycetota</taxon>
        <taxon>Actinomycetes</taxon>
        <taxon>Pseudonocardiales</taxon>
        <taxon>Pseudonocardiaceae</taxon>
        <taxon>Actinomycetospora</taxon>
    </lineage>
</organism>
<feature type="compositionally biased region" description="Polar residues" evidence="1">
    <location>
        <begin position="23"/>
        <end position="37"/>
    </location>
</feature>
<protein>
    <submittedName>
        <fullName evidence="2">Uncharacterized protein</fullName>
    </submittedName>
</protein>
<accession>A0ABV9ZEQ3</accession>
<evidence type="ECO:0000313" key="3">
    <source>
        <dbReference type="Proteomes" id="UP001596175"/>
    </source>
</evidence>
<keyword evidence="3" id="KW-1185">Reference proteome</keyword>
<proteinExistence type="predicted"/>
<dbReference type="EMBL" id="JBHSKG010000005">
    <property type="protein sequence ID" value="MFC5139066.1"/>
    <property type="molecule type" value="Genomic_DNA"/>
</dbReference>
<dbReference type="Proteomes" id="UP001596175">
    <property type="component" value="Unassembled WGS sequence"/>
</dbReference>
<sequence>MLERPENELGIVAVGGLPPENALENTSPTVASQNTPSPRGMRVASATQEPVRDGRGEVACDQVTGGEARGACLVEGFRHRLRK</sequence>
<comment type="caution">
    <text evidence="2">The sequence shown here is derived from an EMBL/GenBank/DDBJ whole genome shotgun (WGS) entry which is preliminary data.</text>
</comment>
<feature type="region of interest" description="Disordered" evidence="1">
    <location>
        <begin position="16"/>
        <end position="54"/>
    </location>
</feature>
<gene>
    <name evidence="2" type="ORF">ACFPK1_12560</name>
</gene>
<reference evidence="3" key="1">
    <citation type="journal article" date="2019" name="Int. J. Syst. Evol. Microbiol.">
        <title>The Global Catalogue of Microorganisms (GCM) 10K type strain sequencing project: providing services to taxonomists for standard genome sequencing and annotation.</title>
        <authorList>
            <consortium name="The Broad Institute Genomics Platform"/>
            <consortium name="The Broad Institute Genome Sequencing Center for Infectious Disease"/>
            <person name="Wu L."/>
            <person name="Ma J."/>
        </authorList>
    </citation>
    <scope>NUCLEOTIDE SEQUENCE [LARGE SCALE GENOMIC DNA]</scope>
    <source>
        <strain evidence="3">XZYJ18</strain>
    </source>
</reference>